<keyword evidence="2" id="KW-1133">Transmembrane helix</keyword>
<accession>A0A8B1N6K5</accession>
<evidence type="ECO:0008006" key="5">
    <source>
        <dbReference type="Google" id="ProtNLM"/>
    </source>
</evidence>
<feature type="transmembrane region" description="Helical" evidence="2">
    <location>
        <begin position="20"/>
        <end position="43"/>
    </location>
</feature>
<dbReference type="OrthoDB" id="4330154at2"/>
<protein>
    <recommendedName>
        <fullName evidence="5">Secreted protein</fullName>
    </recommendedName>
</protein>
<dbReference type="InterPro" id="IPR045513">
    <property type="entry name" value="DUF6479"/>
</dbReference>
<name>A0A8B1N6K5_9ACTN</name>
<dbReference type="Proteomes" id="UP000009036">
    <property type="component" value="Chromosome"/>
</dbReference>
<keyword evidence="2" id="KW-0472">Membrane</keyword>
<keyword evidence="2" id="KW-0812">Transmembrane</keyword>
<dbReference type="AlphaFoldDB" id="A0A8B1N6K5"/>
<reference evidence="3" key="1">
    <citation type="journal article" date="2012" name="J. Bacteriol.">
        <title>Genome Sequence of Streptomyces auratus Strain AGR0001, a Phoslactomycin-Producing Actinomycete.</title>
        <authorList>
            <person name="Han X."/>
            <person name="Li M."/>
            <person name="Ding Z."/>
            <person name="Zhao J."/>
            <person name="Ji K."/>
            <person name="Wen M."/>
            <person name="Lu T."/>
        </authorList>
    </citation>
    <scope>NUCLEOTIDE SEQUENCE</scope>
    <source>
        <strain evidence="3">AGR0001</strain>
    </source>
</reference>
<evidence type="ECO:0000256" key="2">
    <source>
        <dbReference type="SAM" id="Phobius"/>
    </source>
</evidence>
<keyword evidence="4" id="KW-1185">Reference proteome</keyword>
<dbReference type="EMBL" id="CP072931">
    <property type="protein sequence ID" value="QTZ91653.1"/>
    <property type="molecule type" value="Genomic_DNA"/>
</dbReference>
<dbReference type="RefSeq" id="WP_063828004.1">
    <property type="nucleotide sequence ID" value="NZ_CP072931.1"/>
</dbReference>
<sequence length="104" mass="11246">METLRIEALTVHQQLATGNGVSGALLVLVGILVVAVLIAAFAWGRRLKAREPGPPGPEEQPRLPADGPVGYAVEDREPDELAPRGQRLTPHEVKGNGIESRRRR</sequence>
<organism evidence="3 4">
    <name type="scientific">Streptomyces auratus AGR0001</name>
    <dbReference type="NCBI Taxonomy" id="1160718"/>
    <lineage>
        <taxon>Bacteria</taxon>
        <taxon>Bacillati</taxon>
        <taxon>Actinomycetota</taxon>
        <taxon>Actinomycetes</taxon>
        <taxon>Kitasatosporales</taxon>
        <taxon>Streptomycetaceae</taxon>
        <taxon>Streptomyces</taxon>
    </lineage>
</organism>
<evidence type="ECO:0000313" key="4">
    <source>
        <dbReference type="Proteomes" id="UP000009036"/>
    </source>
</evidence>
<dbReference type="KEGG" id="sauh:SU9_009295"/>
<reference evidence="3" key="2">
    <citation type="submission" date="2021-04" db="EMBL/GenBank/DDBJ databases">
        <authorList>
            <person name="Wen M.-L."/>
            <person name="Han X.-L."/>
            <person name="Xiong J."/>
        </authorList>
    </citation>
    <scope>NUCLEOTIDE SEQUENCE</scope>
    <source>
        <strain evidence="3">AGR0001</strain>
    </source>
</reference>
<feature type="region of interest" description="Disordered" evidence="1">
    <location>
        <begin position="48"/>
        <end position="104"/>
    </location>
</feature>
<evidence type="ECO:0000256" key="1">
    <source>
        <dbReference type="SAM" id="MobiDB-lite"/>
    </source>
</evidence>
<gene>
    <name evidence="3" type="ORF">SU9_009295</name>
</gene>
<feature type="compositionally biased region" description="Basic and acidic residues" evidence="1">
    <location>
        <begin position="73"/>
        <end position="82"/>
    </location>
</feature>
<proteinExistence type="predicted"/>
<dbReference type="Pfam" id="PF20087">
    <property type="entry name" value="DUF6479"/>
    <property type="match status" value="1"/>
</dbReference>
<evidence type="ECO:0000313" key="3">
    <source>
        <dbReference type="EMBL" id="QTZ91653.1"/>
    </source>
</evidence>